<sequence length="617" mass="64370">MMSEDSPVPPAAWRGFGLLDGVIETLCVGLMLGSAGIAVLQVFCRYVLSAALPWPEEVSIWLFTWAVFLGMALAVGRRSHIAIDLISRHLPPRLRRVHAHLVEAMVAATSVMMVVQGLDFAGRAIQVSPAMQWPLTWLFVSIAAGGLLNLVYLLRPVGGMPSLGGLFAILTGAAVYLVVRHGAALVWNEAGSAGALMAVAFTLVLLEVPIAFALAFGAFAAFAPLGDIMLVIVPQNMASSLNSFTLLAIPFFIMAAAVMNAGGITARLVDFAITLVGHFRGGLGQANVVTNTLLAGVSGSSTADASAIAKLMVPEMERHGYHRAFGCALTSASSTLANLIPPSLGLIIYAALASVSVGALFVATIIPGLMAAAALITVVYVVSRVKGFGGNVARASWGARGEALMKAVPALLLPLLIVGGVRFGVFTATEAGAVAFVYALLCGAFYYRSLSARRFLDAVRESTFDTVVIVVIIAAAAPFAWVLAAEQVPQKIAAALGAYTQSPVLLLLLINLFLLVVGLFMEMIAAMVILVPILVPLIVAAGVDPVQFGIVLVMNLVIGALTPPMGVLVFTTARVGGANVVEVFRAILPFIAALCAVLLLVTYVPVLTLGPVRWLGP</sequence>
<evidence type="ECO:0000256" key="1">
    <source>
        <dbReference type="ARBA" id="ARBA00004429"/>
    </source>
</evidence>
<name>A0A947GFB5_9HYPH</name>
<feature type="transmembrane region" description="Helical" evidence="9">
    <location>
        <begin position="97"/>
        <end position="115"/>
    </location>
</feature>
<feature type="transmembrane region" description="Helical" evidence="9">
    <location>
        <begin position="21"/>
        <end position="48"/>
    </location>
</feature>
<feature type="transmembrane region" description="Helical" evidence="9">
    <location>
        <begin position="358"/>
        <end position="382"/>
    </location>
</feature>
<feature type="transmembrane region" description="Helical" evidence="9">
    <location>
        <begin position="60"/>
        <end position="76"/>
    </location>
</feature>
<evidence type="ECO:0000313" key="12">
    <source>
        <dbReference type="EMBL" id="MBT9292997.1"/>
    </source>
</evidence>
<dbReference type="Pfam" id="PF06808">
    <property type="entry name" value="DctM"/>
    <property type="match status" value="1"/>
</dbReference>
<organism evidence="12 13">
    <name type="scientific">Prosthecodimorpha staleyi</name>
    <dbReference type="NCBI Taxonomy" id="2840188"/>
    <lineage>
        <taxon>Bacteria</taxon>
        <taxon>Pseudomonadati</taxon>
        <taxon>Pseudomonadota</taxon>
        <taxon>Alphaproteobacteria</taxon>
        <taxon>Hyphomicrobiales</taxon>
        <taxon>Ancalomicrobiaceae</taxon>
        <taxon>Prosthecodimorpha</taxon>
    </lineage>
</organism>
<evidence type="ECO:0000256" key="4">
    <source>
        <dbReference type="ARBA" id="ARBA00022519"/>
    </source>
</evidence>
<evidence type="ECO:0000256" key="3">
    <source>
        <dbReference type="ARBA" id="ARBA00022475"/>
    </source>
</evidence>
<dbReference type="AlphaFoldDB" id="A0A947GFB5"/>
<evidence type="ECO:0000256" key="7">
    <source>
        <dbReference type="ARBA" id="ARBA00023136"/>
    </source>
</evidence>
<feature type="transmembrane region" description="Helical" evidence="9">
    <location>
        <begin position="166"/>
        <end position="187"/>
    </location>
</feature>
<dbReference type="GO" id="GO:0005886">
    <property type="term" value="C:plasma membrane"/>
    <property type="evidence" value="ECO:0007669"/>
    <property type="project" value="UniProtKB-SubCell"/>
</dbReference>
<keyword evidence="13" id="KW-1185">Reference proteome</keyword>
<evidence type="ECO:0000259" key="11">
    <source>
        <dbReference type="Pfam" id="PF06808"/>
    </source>
</evidence>
<dbReference type="GO" id="GO:0022857">
    <property type="term" value="F:transmembrane transporter activity"/>
    <property type="evidence" value="ECO:0007669"/>
    <property type="project" value="UniProtKB-UniRule"/>
</dbReference>
<evidence type="ECO:0000256" key="8">
    <source>
        <dbReference type="RuleBase" id="RU369079"/>
    </source>
</evidence>
<feature type="transmembrane region" description="Helical" evidence="9">
    <location>
        <begin position="524"/>
        <end position="543"/>
    </location>
</feature>
<feature type="transmembrane region" description="Helical" evidence="9">
    <location>
        <begin position="193"/>
        <end position="223"/>
    </location>
</feature>
<evidence type="ECO:0000256" key="5">
    <source>
        <dbReference type="ARBA" id="ARBA00022692"/>
    </source>
</evidence>
<comment type="function">
    <text evidence="8">Part of the tripartite ATP-independent periplasmic (TRAP) transport system.</text>
</comment>
<keyword evidence="4 8" id="KW-0997">Cell inner membrane</keyword>
<keyword evidence="7 9" id="KW-0472">Membrane</keyword>
<dbReference type="EMBL" id="JAHHZF010000017">
    <property type="protein sequence ID" value="MBT9292997.1"/>
    <property type="molecule type" value="Genomic_DNA"/>
</dbReference>
<feature type="transmembrane region" description="Helical" evidence="9">
    <location>
        <begin position="403"/>
        <end position="425"/>
    </location>
</feature>
<keyword evidence="3" id="KW-1003">Cell membrane</keyword>
<dbReference type="Pfam" id="PF04290">
    <property type="entry name" value="DctQ"/>
    <property type="match status" value="1"/>
</dbReference>
<dbReference type="PANTHER" id="PTHR33362:SF2">
    <property type="entry name" value="TRAP TRANSPORTER LARGE PERMEASE PROTEIN"/>
    <property type="match status" value="1"/>
</dbReference>
<evidence type="ECO:0000256" key="6">
    <source>
        <dbReference type="ARBA" id="ARBA00022989"/>
    </source>
</evidence>
<keyword evidence="5 9" id="KW-0812">Transmembrane</keyword>
<evidence type="ECO:0000313" key="13">
    <source>
        <dbReference type="Proteomes" id="UP000766595"/>
    </source>
</evidence>
<evidence type="ECO:0000259" key="10">
    <source>
        <dbReference type="Pfam" id="PF04290"/>
    </source>
</evidence>
<dbReference type="NCBIfam" id="TIGR00786">
    <property type="entry name" value="dctM"/>
    <property type="match status" value="1"/>
</dbReference>
<dbReference type="PANTHER" id="PTHR33362">
    <property type="entry name" value="SIALIC ACID TRAP TRANSPORTER PERMEASE PROTEIN SIAT-RELATED"/>
    <property type="match status" value="1"/>
</dbReference>
<feature type="transmembrane region" description="Helical" evidence="9">
    <location>
        <begin position="462"/>
        <end position="484"/>
    </location>
</feature>
<keyword evidence="6 9" id="KW-1133">Transmembrane helix</keyword>
<dbReference type="InterPro" id="IPR010656">
    <property type="entry name" value="DctM"/>
</dbReference>
<feature type="transmembrane region" description="Helical" evidence="9">
    <location>
        <begin position="135"/>
        <end position="154"/>
    </location>
</feature>
<keyword evidence="2 8" id="KW-0813">Transport</keyword>
<feature type="transmembrane region" description="Helical" evidence="9">
    <location>
        <begin position="325"/>
        <end position="352"/>
    </location>
</feature>
<accession>A0A947GFB5</accession>
<feature type="domain" description="Tripartite ATP-independent periplasmic transporters DctQ component" evidence="10">
    <location>
        <begin position="36"/>
        <end position="154"/>
    </location>
</feature>
<reference evidence="12 13" key="1">
    <citation type="submission" date="2021-06" db="EMBL/GenBank/DDBJ databases">
        <authorList>
            <person name="Grouzdev D.S."/>
            <person name="Koziaeva V."/>
        </authorList>
    </citation>
    <scope>NUCLEOTIDE SEQUENCE [LARGE SCALE GENOMIC DNA]</scope>
    <source>
        <strain evidence="12 13">22</strain>
    </source>
</reference>
<dbReference type="InterPro" id="IPR004681">
    <property type="entry name" value="TRAP_DctM"/>
</dbReference>
<feature type="transmembrane region" description="Helical" evidence="9">
    <location>
        <begin position="583"/>
        <end position="606"/>
    </location>
</feature>
<comment type="subcellular location">
    <subcellularLocation>
        <location evidence="1 8">Cell inner membrane</location>
        <topology evidence="1 8">Multi-pass membrane protein</topology>
    </subcellularLocation>
</comment>
<protein>
    <submittedName>
        <fullName evidence="12">TRAP transporter large permease subunit</fullName>
    </submittedName>
</protein>
<dbReference type="Proteomes" id="UP000766595">
    <property type="component" value="Unassembled WGS sequence"/>
</dbReference>
<feature type="transmembrane region" description="Helical" evidence="9">
    <location>
        <begin position="244"/>
        <end position="269"/>
    </location>
</feature>
<feature type="transmembrane region" description="Helical" evidence="9">
    <location>
        <begin position="431"/>
        <end position="450"/>
    </location>
</feature>
<gene>
    <name evidence="12" type="ORF">KL771_26280</name>
</gene>
<dbReference type="InterPro" id="IPR055348">
    <property type="entry name" value="DctQ"/>
</dbReference>
<evidence type="ECO:0000256" key="9">
    <source>
        <dbReference type="SAM" id="Phobius"/>
    </source>
</evidence>
<feature type="transmembrane region" description="Helical" evidence="9">
    <location>
        <begin position="496"/>
        <end position="517"/>
    </location>
</feature>
<evidence type="ECO:0000256" key="2">
    <source>
        <dbReference type="ARBA" id="ARBA00022448"/>
    </source>
</evidence>
<feature type="domain" description="TRAP C4-dicarboxylate transport system permease DctM subunit" evidence="11">
    <location>
        <begin position="199"/>
        <end position="606"/>
    </location>
</feature>
<feature type="transmembrane region" description="Helical" evidence="9">
    <location>
        <begin position="549"/>
        <end position="571"/>
    </location>
</feature>
<comment type="caution">
    <text evidence="12">The sequence shown here is derived from an EMBL/GenBank/DDBJ whole genome shotgun (WGS) entry which is preliminary data.</text>
</comment>
<proteinExistence type="predicted"/>